<sequence>MMFKLAIVPTIFMNLMNSLPTLYGPFFLLSLSMILVYSKSVVDHEKHLEIVLRTFKCEFWLRKAHFLGHVISAKGIIVDLDKIKAMLDWNLEKNVTEVHSFLVLAGFSMLETPLTHLLRKKEIFEWIVACQKSFDKLKAVLMEAPNLAQQ</sequence>
<dbReference type="PANTHER" id="PTHR45643:SF11">
    <property type="entry name" value="RNA-DIRECTED DNA POLYMERASE"/>
    <property type="match status" value="1"/>
</dbReference>
<dbReference type="PANTHER" id="PTHR45643">
    <property type="entry name" value="REVERSE TRANSCRIPTASE"/>
    <property type="match status" value="1"/>
</dbReference>
<keyword evidence="1" id="KW-1133">Transmembrane helix</keyword>
<accession>A0A5B6W7P5</accession>
<organism evidence="2 3">
    <name type="scientific">Gossypium australe</name>
    <dbReference type="NCBI Taxonomy" id="47621"/>
    <lineage>
        <taxon>Eukaryota</taxon>
        <taxon>Viridiplantae</taxon>
        <taxon>Streptophyta</taxon>
        <taxon>Embryophyta</taxon>
        <taxon>Tracheophyta</taxon>
        <taxon>Spermatophyta</taxon>
        <taxon>Magnoliopsida</taxon>
        <taxon>eudicotyledons</taxon>
        <taxon>Gunneridae</taxon>
        <taxon>Pentapetalae</taxon>
        <taxon>rosids</taxon>
        <taxon>malvids</taxon>
        <taxon>Malvales</taxon>
        <taxon>Malvaceae</taxon>
        <taxon>Malvoideae</taxon>
        <taxon>Gossypium</taxon>
    </lineage>
</organism>
<gene>
    <name evidence="2" type="ORF">EPI10_011164</name>
</gene>
<protein>
    <submittedName>
        <fullName evidence="2">DNA/RNA polymerases superfamily protein</fullName>
    </submittedName>
</protein>
<keyword evidence="1" id="KW-0472">Membrane</keyword>
<dbReference type="EMBL" id="SMMG02000004">
    <property type="protein sequence ID" value="KAA3477265.1"/>
    <property type="molecule type" value="Genomic_DNA"/>
</dbReference>
<keyword evidence="3" id="KW-1185">Reference proteome</keyword>
<dbReference type="SUPFAM" id="SSF56672">
    <property type="entry name" value="DNA/RNA polymerases"/>
    <property type="match status" value="1"/>
</dbReference>
<feature type="transmembrane region" description="Helical" evidence="1">
    <location>
        <begin position="20"/>
        <end position="38"/>
    </location>
</feature>
<dbReference type="InterPro" id="IPR043128">
    <property type="entry name" value="Rev_trsase/Diguanyl_cyclase"/>
</dbReference>
<reference evidence="2" key="1">
    <citation type="submission" date="2019-08" db="EMBL/GenBank/DDBJ databases">
        <authorList>
            <person name="Liu F."/>
        </authorList>
    </citation>
    <scope>NUCLEOTIDE SEQUENCE [LARGE SCALE GENOMIC DNA]</scope>
    <source>
        <strain evidence="2">PA1801</strain>
        <tissue evidence="2">Leaf</tissue>
    </source>
</reference>
<dbReference type="Gene3D" id="3.30.70.270">
    <property type="match status" value="2"/>
</dbReference>
<evidence type="ECO:0000313" key="2">
    <source>
        <dbReference type="EMBL" id="KAA3477265.1"/>
    </source>
</evidence>
<comment type="caution">
    <text evidence="2">The sequence shown here is derived from an EMBL/GenBank/DDBJ whole genome shotgun (WGS) entry which is preliminary data.</text>
</comment>
<proteinExistence type="predicted"/>
<dbReference type="Proteomes" id="UP000325315">
    <property type="component" value="Unassembled WGS sequence"/>
</dbReference>
<dbReference type="InterPro" id="IPR043502">
    <property type="entry name" value="DNA/RNA_pol_sf"/>
</dbReference>
<keyword evidence="1" id="KW-0812">Transmembrane</keyword>
<evidence type="ECO:0000313" key="3">
    <source>
        <dbReference type="Proteomes" id="UP000325315"/>
    </source>
</evidence>
<name>A0A5B6W7P5_9ROSI</name>
<dbReference type="OrthoDB" id="415724at2759"/>
<dbReference type="AlphaFoldDB" id="A0A5B6W7P5"/>
<evidence type="ECO:0000256" key="1">
    <source>
        <dbReference type="SAM" id="Phobius"/>
    </source>
</evidence>